<proteinExistence type="predicted"/>
<dbReference type="OMA" id="YEVQQHI"/>
<dbReference type="Proteomes" id="UP000001876">
    <property type="component" value="Unassembled WGS sequence"/>
</dbReference>
<dbReference type="AlphaFoldDB" id="C1MYM0"/>
<keyword evidence="3" id="KW-1185">Reference proteome</keyword>
<evidence type="ECO:0000313" key="2">
    <source>
        <dbReference type="EMBL" id="EEH55360.1"/>
    </source>
</evidence>
<dbReference type="EMBL" id="GG663742">
    <property type="protein sequence ID" value="EEH55360.1"/>
    <property type="molecule type" value="Genomic_DNA"/>
</dbReference>
<evidence type="ECO:0000256" key="1">
    <source>
        <dbReference type="SAM" id="MobiDB-lite"/>
    </source>
</evidence>
<dbReference type="OrthoDB" id="10431038at2759"/>
<sequence>MSTPTTETPVDVSFHLDAGLANEDPENYLVVHELMGRGQLLNAYEAKLQHQHGVEFGVGILNKGKAQKREKRPPTQIEIMAAVEREKQEKKAARKAAKEAKVEARKAAEEFAANGGNKKLSKKERRKLENDE</sequence>
<protein>
    <submittedName>
        <fullName evidence="2">Predicted protein</fullName>
    </submittedName>
</protein>
<dbReference type="RefSeq" id="XP_003060591.1">
    <property type="nucleotide sequence ID" value="XM_003060545.1"/>
</dbReference>
<evidence type="ECO:0000313" key="3">
    <source>
        <dbReference type="Proteomes" id="UP000001876"/>
    </source>
</evidence>
<reference evidence="2 3" key="1">
    <citation type="journal article" date="2009" name="Science">
        <title>Green evolution and dynamic adaptations revealed by genomes of the marine picoeukaryotes Micromonas.</title>
        <authorList>
            <person name="Worden A.Z."/>
            <person name="Lee J.H."/>
            <person name="Mock T."/>
            <person name="Rouze P."/>
            <person name="Simmons M.P."/>
            <person name="Aerts A.L."/>
            <person name="Allen A.E."/>
            <person name="Cuvelier M.L."/>
            <person name="Derelle E."/>
            <person name="Everett M.V."/>
            <person name="Foulon E."/>
            <person name="Grimwood J."/>
            <person name="Gundlach H."/>
            <person name="Henrissat B."/>
            <person name="Napoli C."/>
            <person name="McDonald S.M."/>
            <person name="Parker M.S."/>
            <person name="Rombauts S."/>
            <person name="Salamov A."/>
            <person name="Von Dassow P."/>
            <person name="Badger J.H."/>
            <person name="Coutinho P.M."/>
            <person name="Demir E."/>
            <person name="Dubchak I."/>
            <person name="Gentemann C."/>
            <person name="Eikrem W."/>
            <person name="Gready J.E."/>
            <person name="John U."/>
            <person name="Lanier W."/>
            <person name="Lindquist E.A."/>
            <person name="Lucas S."/>
            <person name="Mayer K.F."/>
            <person name="Moreau H."/>
            <person name="Not F."/>
            <person name="Otillar R."/>
            <person name="Panaud O."/>
            <person name="Pangilinan J."/>
            <person name="Paulsen I."/>
            <person name="Piegu B."/>
            <person name="Poliakov A."/>
            <person name="Robbens S."/>
            <person name="Schmutz J."/>
            <person name="Toulza E."/>
            <person name="Wyss T."/>
            <person name="Zelensky A."/>
            <person name="Zhou K."/>
            <person name="Armbrust E.V."/>
            <person name="Bhattacharya D."/>
            <person name="Goodenough U.W."/>
            <person name="Van de Peer Y."/>
            <person name="Grigoriev I.V."/>
        </authorList>
    </citation>
    <scope>NUCLEOTIDE SEQUENCE [LARGE SCALE GENOMIC DNA]</scope>
    <source>
        <strain evidence="2 3">CCMP1545</strain>
    </source>
</reference>
<organism evidence="3">
    <name type="scientific">Micromonas pusilla (strain CCMP1545)</name>
    <name type="common">Picoplanktonic green alga</name>
    <dbReference type="NCBI Taxonomy" id="564608"/>
    <lineage>
        <taxon>Eukaryota</taxon>
        <taxon>Viridiplantae</taxon>
        <taxon>Chlorophyta</taxon>
        <taxon>Mamiellophyceae</taxon>
        <taxon>Mamiellales</taxon>
        <taxon>Mamiellaceae</taxon>
        <taxon>Micromonas</taxon>
    </lineage>
</organism>
<feature type="region of interest" description="Disordered" evidence="1">
    <location>
        <begin position="110"/>
        <end position="132"/>
    </location>
</feature>
<dbReference type="KEGG" id="mpp:MICPUCDRAFT_68925"/>
<name>C1MYM0_MICPC</name>
<dbReference type="GeneID" id="9685682"/>
<gene>
    <name evidence="2" type="ORF">MICPUCDRAFT_68925</name>
</gene>
<accession>C1MYM0</accession>